<sequence>MDQYWKFFSVTRREERGPHGGNGCAFLERKQGFLVRSITAPYHSSELQRHLKRLSSTPPAINNKGLLSLPDELLLDIVDSVPEIEWEDVVILAVTCQRLFYLLRKLIDQGRAQLSAPWGGGRILCVGEYAQYEDLPATLLEAGERAIIEKAIGKYPGQDPGCGGLDSLLDGKKCFTFRGAFTYCEWADFLRRFKSDADRKAFKMVASVTFPPERTDWVLLNMVKNEYVRASALAELARKPNDQQPFLPHCRLDLGHALLTRICWSSVELPNTPLKMKMHRGPWVGDRFCITTMDHLCGSDPEWEGKDVSKEVVRDLVAVCRKMFGKEWLAQVESDVLDSEEDYLQNYWFGSDGQDELASACRKIGSPWPIKLSPVLYMW</sequence>
<dbReference type="Proteomes" id="UP000256964">
    <property type="component" value="Unassembled WGS sequence"/>
</dbReference>
<accession>A0A371DXD8</accession>
<reference evidence="1 2" key="1">
    <citation type="journal article" date="2018" name="Biotechnol. Biofuels">
        <title>Integrative visual omics of the white-rot fungus Polyporus brumalis exposes the biotechnological potential of its oxidative enzymes for delignifying raw plant biomass.</title>
        <authorList>
            <person name="Miyauchi S."/>
            <person name="Rancon A."/>
            <person name="Drula E."/>
            <person name="Hage H."/>
            <person name="Chaduli D."/>
            <person name="Favel A."/>
            <person name="Grisel S."/>
            <person name="Henrissat B."/>
            <person name="Herpoel-Gimbert I."/>
            <person name="Ruiz-Duenas F.J."/>
            <person name="Chevret D."/>
            <person name="Hainaut M."/>
            <person name="Lin J."/>
            <person name="Wang M."/>
            <person name="Pangilinan J."/>
            <person name="Lipzen A."/>
            <person name="Lesage-Meessen L."/>
            <person name="Navarro D."/>
            <person name="Riley R."/>
            <person name="Grigoriev I.V."/>
            <person name="Zhou S."/>
            <person name="Raouche S."/>
            <person name="Rosso M.N."/>
        </authorList>
    </citation>
    <scope>NUCLEOTIDE SEQUENCE [LARGE SCALE GENOMIC DNA]</scope>
    <source>
        <strain evidence="1 2">BRFM 1820</strain>
    </source>
</reference>
<evidence type="ECO:0000313" key="2">
    <source>
        <dbReference type="Proteomes" id="UP000256964"/>
    </source>
</evidence>
<dbReference type="EMBL" id="KZ857379">
    <property type="protein sequence ID" value="RDX57213.1"/>
    <property type="molecule type" value="Genomic_DNA"/>
</dbReference>
<protein>
    <recommendedName>
        <fullName evidence="3">F-box domain-containing protein</fullName>
    </recommendedName>
</protein>
<keyword evidence="2" id="KW-1185">Reference proteome</keyword>
<gene>
    <name evidence="1" type="ORF">OH76DRAFT_1413720</name>
</gene>
<proteinExistence type="predicted"/>
<name>A0A371DXD8_9APHY</name>
<dbReference type="AlphaFoldDB" id="A0A371DXD8"/>
<dbReference type="OrthoDB" id="2588098at2759"/>
<evidence type="ECO:0000313" key="1">
    <source>
        <dbReference type="EMBL" id="RDX57213.1"/>
    </source>
</evidence>
<evidence type="ECO:0008006" key="3">
    <source>
        <dbReference type="Google" id="ProtNLM"/>
    </source>
</evidence>
<organism evidence="1 2">
    <name type="scientific">Lentinus brumalis</name>
    <dbReference type="NCBI Taxonomy" id="2498619"/>
    <lineage>
        <taxon>Eukaryota</taxon>
        <taxon>Fungi</taxon>
        <taxon>Dikarya</taxon>
        <taxon>Basidiomycota</taxon>
        <taxon>Agaricomycotina</taxon>
        <taxon>Agaricomycetes</taxon>
        <taxon>Polyporales</taxon>
        <taxon>Polyporaceae</taxon>
        <taxon>Lentinus</taxon>
    </lineage>
</organism>